<accession>A0ABV6ZU10</accession>
<name>A0ABV6ZU10_9PROT</name>
<comment type="caution">
    <text evidence="2">The sequence shown here is derived from an EMBL/GenBank/DDBJ whole genome shotgun (WGS) entry which is preliminary data.</text>
</comment>
<dbReference type="EMBL" id="JBHRSV010000001">
    <property type="protein sequence ID" value="MFC2924889.1"/>
    <property type="molecule type" value="Genomic_DNA"/>
</dbReference>
<keyword evidence="1" id="KW-0812">Transmembrane</keyword>
<sequence length="255" mass="27403">MATVIALFAAHMVGDFLLQPSWMVRNKHRLHVFTLHIAITAILTVFFLGGLSTAQVWIAASTIVLSHALLDGLKTLAMLKGWLAREPRSAFIAFIADQAGHIFFIVLAAIVAPEAFASGLWTTSGMFLPGAVLSVFAIGAGAIAATRAGEFMIALFMQRFVLPSIEKKDATADNGLVAGGAWIGLLERSLIFLLILIGQFEAIGYLLAAKSILRFQYAKDRSHSEYVIIGTLASFSWAIGLALITQTLLSRIAGN</sequence>
<dbReference type="RefSeq" id="WP_343163408.1">
    <property type="nucleotide sequence ID" value="NZ_JBHRSV010000001.1"/>
</dbReference>
<protein>
    <submittedName>
        <fullName evidence="2">DUF3307 domain-containing protein</fullName>
    </submittedName>
</protein>
<gene>
    <name evidence="2" type="ORF">ACFOOR_02085</name>
</gene>
<evidence type="ECO:0000313" key="3">
    <source>
        <dbReference type="Proteomes" id="UP001595379"/>
    </source>
</evidence>
<evidence type="ECO:0000256" key="1">
    <source>
        <dbReference type="SAM" id="Phobius"/>
    </source>
</evidence>
<organism evidence="2 3">
    <name type="scientific">Hyphobacterium vulgare</name>
    <dbReference type="NCBI Taxonomy" id="1736751"/>
    <lineage>
        <taxon>Bacteria</taxon>
        <taxon>Pseudomonadati</taxon>
        <taxon>Pseudomonadota</taxon>
        <taxon>Alphaproteobacteria</taxon>
        <taxon>Maricaulales</taxon>
        <taxon>Maricaulaceae</taxon>
        <taxon>Hyphobacterium</taxon>
    </lineage>
</organism>
<evidence type="ECO:0000313" key="2">
    <source>
        <dbReference type="EMBL" id="MFC2924889.1"/>
    </source>
</evidence>
<dbReference type="Proteomes" id="UP001595379">
    <property type="component" value="Unassembled WGS sequence"/>
</dbReference>
<dbReference type="InterPro" id="IPR021737">
    <property type="entry name" value="Phage_phiKZ_Orf197"/>
</dbReference>
<feature type="transmembrane region" description="Helical" evidence="1">
    <location>
        <begin position="228"/>
        <end position="249"/>
    </location>
</feature>
<proteinExistence type="predicted"/>
<reference evidence="3" key="1">
    <citation type="journal article" date="2019" name="Int. J. Syst. Evol. Microbiol.">
        <title>The Global Catalogue of Microorganisms (GCM) 10K type strain sequencing project: providing services to taxonomists for standard genome sequencing and annotation.</title>
        <authorList>
            <consortium name="The Broad Institute Genomics Platform"/>
            <consortium name="The Broad Institute Genome Sequencing Center for Infectious Disease"/>
            <person name="Wu L."/>
            <person name="Ma J."/>
        </authorList>
    </citation>
    <scope>NUCLEOTIDE SEQUENCE [LARGE SCALE GENOMIC DNA]</scope>
    <source>
        <strain evidence="3">KCTC 52487</strain>
    </source>
</reference>
<feature type="transmembrane region" description="Helical" evidence="1">
    <location>
        <begin position="54"/>
        <end position="70"/>
    </location>
</feature>
<dbReference type="Pfam" id="PF11750">
    <property type="entry name" value="DUF3307"/>
    <property type="match status" value="1"/>
</dbReference>
<feature type="transmembrane region" description="Helical" evidence="1">
    <location>
        <begin position="190"/>
        <end position="208"/>
    </location>
</feature>
<keyword evidence="3" id="KW-1185">Reference proteome</keyword>
<feature type="transmembrane region" description="Helical" evidence="1">
    <location>
        <begin position="30"/>
        <end position="48"/>
    </location>
</feature>
<keyword evidence="1" id="KW-1133">Transmembrane helix</keyword>
<feature type="transmembrane region" description="Helical" evidence="1">
    <location>
        <begin position="132"/>
        <end position="157"/>
    </location>
</feature>
<feature type="transmembrane region" description="Helical" evidence="1">
    <location>
        <begin position="91"/>
        <end position="112"/>
    </location>
</feature>
<keyword evidence="1" id="KW-0472">Membrane</keyword>